<dbReference type="SUPFAM" id="SSF46689">
    <property type="entry name" value="Homeodomain-like"/>
    <property type="match status" value="1"/>
</dbReference>
<dbReference type="InterPro" id="IPR018062">
    <property type="entry name" value="HTH_AraC-typ_CS"/>
</dbReference>
<dbReference type="PROSITE" id="PS01124">
    <property type="entry name" value="HTH_ARAC_FAMILY_2"/>
    <property type="match status" value="1"/>
</dbReference>
<dbReference type="InterPro" id="IPR018060">
    <property type="entry name" value="HTH_AraC"/>
</dbReference>
<accession>A0ABV6D9M0</accession>
<reference evidence="5 6" key="1">
    <citation type="submission" date="2024-09" db="EMBL/GenBank/DDBJ databases">
        <authorList>
            <person name="Sun Q."/>
            <person name="Mori K."/>
        </authorList>
    </citation>
    <scope>NUCLEOTIDE SEQUENCE [LARGE SCALE GENOMIC DNA]</scope>
    <source>
        <strain evidence="5 6">CCM 8543</strain>
    </source>
</reference>
<evidence type="ECO:0000256" key="3">
    <source>
        <dbReference type="ARBA" id="ARBA00023163"/>
    </source>
</evidence>
<evidence type="ECO:0000256" key="1">
    <source>
        <dbReference type="ARBA" id="ARBA00023015"/>
    </source>
</evidence>
<sequence length="304" mass="34632">MAPRTVPRPDRRFYATTKAFGRFGIRWFMPQLMPAEHWHGHIEFNWLTEGSMGYLFDGRPVRVPPRRLAMFWAGIPHRTVSIDRGRGGGARQCNIYLPLDTFLHMPNLGRLTETMIGGGVIMLPEDAVDNALLERWYRDYRSGDVERADILKSEIASMLRRTMLVGWEVLLPPWIETQEPVAGTASPLGYVVAMVRYIHENLAEPITSKDIARVVGLHPNYALNLFTRVMRVPVRRFVIRMRLIRARALLFEGNLSIANAAFQSGFTSLSQFYAHFRAAYGMTPLEMRRSLAASGRLPGRMGET</sequence>
<comment type="caution">
    <text evidence="5">The sequence shown here is derived from an EMBL/GenBank/DDBJ whole genome shotgun (WGS) entry which is preliminary data.</text>
</comment>
<evidence type="ECO:0000256" key="2">
    <source>
        <dbReference type="ARBA" id="ARBA00023125"/>
    </source>
</evidence>
<dbReference type="EMBL" id="JBHLXD010000020">
    <property type="protein sequence ID" value="MFC0209297.1"/>
    <property type="molecule type" value="Genomic_DNA"/>
</dbReference>
<dbReference type="InterPro" id="IPR050204">
    <property type="entry name" value="AraC_XylS_family_regulators"/>
</dbReference>
<dbReference type="PROSITE" id="PS00041">
    <property type="entry name" value="HTH_ARAC_FAMILY_1"/>
    <property type="match status" value="1"/>
</dbReference>
<feature type="domain" description="HTH araC/xylS-type" evidence="4">
    <location>
        <begin position="192"/>
        <end position="290"/>
    </location>
</feature>
<evidence type="ECO:0000313" key="6">
    <source>
        <dbReference type="Proteomes" id="UP001589755"/>
    </source>
</evidence>
<evidence type="ECO:0000259" key="4">
    <source>
        <dbReference type="PROSITE" id="PS01124"/>
    </source>
</evidence>
<protein>
    <submittedName>
        <fullName evidence="5">Helix-turn-helix domain-containing protein</fullName>
    </submittedName>
</protein>
<dbReference type="Pfam" id="PF12833">
    <property type="entry name" value="HTH_18"/>
    <property type="match status" value="1"/>
</dbReference>
<proteinExistence type="predicted"/>
<dbReference type="InterPro" id="IPR011051">
    <property type="entry name" value="RmlC_Cupin_sf"/>
</dbReference>
<dbReference type="InterPro" id="IPR009057">
    <property type="entry name" value="Homeodomain-like_sf"/>
</dbReference>
<dbReference type="SMART" id="SM00342">
    <property type="entry name" value="HTH_ARAC"/>
    <property type="match status" value="1"/>
</dbReference>
<keyword evidence="2" id="KW-0238">DNA-binding</keyword>
<dbReference type="Gene3D" id="1.10.10.60">
    <property type="entry name" value="Homeodomain-like"/>
    <property type="match status" value="1"/>
</dbReference>
<dbReference type="RefSeq" id="WP_261520265.1">
    <property type="nucleotide sequence ID" value="NZ_JAODNW010000010.1"/>
</dbReference>
<keyword evidence="1" id="KW-0805">Transcription regulation</keyword>
<dbReference type="SUPFAM" id="SSF51182">
    <property type="entry name" value="RmlC-like cupins"/>
    <property type="match status" value="1"/>
</dbReference>
<organism evidence="5 6">
    <name type="scientific">Chelativorans intermedius</name>
    <dbReference type="NCBI Taxonomy" id="515947"/>
    <lineage>
        <taxon>Bacteria</taxon>
        <taxon>Pseudomonadati</taxon>
        <taxon>Pseudomonadota</taxon>
        <taxon>Alphaproteobacteria</taxon>
        <taxon>Hyphomicrobiales</taxon>
        <taxon>Phyllobacteriaceae</taxon>
        <taxon>Chelativorans</taxon>
    </lineage>
</organism>
<name>A0ABV6D9M0_9HYPH</name>
<evidence type="ECO:0000313" key="5">
    <source>
        <dbReference type="EMBL" id="MFC0209297.1"/>
    </source>
</evidence>
<keyword evidence="6" id="KW-1185">Reference proteome</keyword>
<dbReference type="Proteomes" id="UP001589755">
    <property type="component" value="Unassembled WGS sequence"/>
</dbReference>
<dbReference type="PANTHER" id="PTHR46796">
    <property type="entry name" value="HTH-TYPE TRANSCRIPTIONAL ACTIVATOR RHAS-RELATED"/>
    <property type="match status" value="1"/>
</dbReference>
<keyword evidence="3" id="KW-0804">Transcription</keyword>
<gene>
    <name evidence="5" type="ORF">ACFFJ2_12900</name>
</gene>